<dbReference type="EMBL" id="JNVN01001119">
    <property type="protein sequence ID" value="KHJ33983.1"/>
    <property type="molecule type" value="Genomic_DNA"/>
</dbReference>
<proteinExistence type="predicted"/>
<reference evidence="1 2" key="1">
    <citation type="journal article" date="2014" name="BMC Genomics">
        <title>Adaptive genomic structural variation in the grape powdery mildew pathogen, Erysiphe necator.</title>
        <authorList>
            <person name="Jones L."/>
            <person name="Riaz S."/>
            <person name="Morales-Cruz A."/>
            <person name="Amrine K.C."/>
            <person name="McGuire B."/>
            <person name="Gubler W.D."/>
            <person name="Walker M.A."/>
            <person name="Cantu D."/>
        </authorList>
    </citation>
    <scope>NUCLEOTIDE SEQUENCE [LARGE SCALE GENOMIC DNA]</scope>
    <source>
        <strain evidence="2">c</strain>
    </source>
</reference>
<dbReference type="Proteomes" id="UP000030854">
    <property type="component" value="Unassembled WGS sequence"/>
</dbReference>
<dbReference type="HOGENOM" id="CLU_909717_0_0_1"/>
<evidence type="ECO:0000313" key="1">
    <source>
        <dbReference type="EMBL" id="KHJ33983.1"/>
    </source>
</evidence>
<gene>
    <name evidence="1" type="ORF">EV44_g3330</name>
</gene>
<name>A0A0B1P6U2_UNCNE</name>
<evidence type="ECO:0000313" key="2">
    <source>
        <dbReference type="Proteomes" id="UP000030854"/>
    </source>
</evidence>
<comment type="caution">
    <text evidence="1">The sequence shown here is derived from an EMBL/GenBank/DDBJ whole genome shotgun (WGS) entry which is preliminary data.</text>
</comment>
<protein>
    <submittedName>
        <fullName evidence="1">Putative glycosyl</fullName>
    </submittedName>
</protein>
<keyword evidence="2" id="KW-1185">Reference proteome</keyword>
<accession>A0A0B1P6U2</accession>
<dbReference type="AlphaFoldDB" id="A0A0B1P6U2"/>
<sequence>MTKQTSDLAKFYFNDQKKYGGEDLYDFLDQKVIIFHDYCEKVGLPRSQHHWAFSIMLKGRAAGYYYDEIVGNASSIKQMIEMIKLHFETGERTQALLKVWRETTLHKIFTDDPDKNRLEWRGRGRGKEGRAYGSDFQQRQKKCYVGGKRGCWSTEYPQEVRRMAYSRFCTQYTHSSEPNLANYEGIQGIEDLVEDKDKDVDETQYILDNMHIEDEFKEDDFETEAYFSDDLGRLNGIQILTHLQNQSVWHLVRISDPFEEASIQETQANDILSFDGRYNEGVFQGIMPDTGVAGVSTVGKPQFCAL</sequence>
<organism evidence="1 2">
    <name type="scientific">Uncinula necator</name>
    <name type="common">Grape powdery mildew</name>
    <dbReference type="NCBI Taxonomy" id="52586"/>
    <lineage>
        <taxon>Eukaryota</taxon>
        <taxon>Fungi</taxon>
        <taxon>Dikarya</taxon>
        <taxon>Ascomycota</taxon>
        <taxon>Pezizomycotina</taxon>
        <taxon>Leotiomycetes</taxon>
        <taxon>Erysiphales</taxon>
        <taxon>Erysiphaceae</taxon>
        <taxon>Erysiphe</taxon>
    </lineage>
</organism>